<dbReference type="AlphaFoldDB" id="A0A5Q4VEP2"/>
<dbReference type="InterPro" id="IPR036890">
    <property type="entry name" value="HATPase_C_sf"/>
</dbReference>
<dbReference type="SUPFAM" id="SSF47384">
    <property type="entry name" value="Homodimeric domain of signal transducing histidine kinase"/>
    <property type="match status" value="1"/>
</dbReference>
<dbReference type="Pfam" id="PF00672">
    <property type="entry name" value="HAMP"/>
    <property type="match status" value="1"/>
</dbReference>
<feature type="transmembrane region" description="Helical" evidence="8">
    <location>
        <begin position="18"/>
        <end position="39"/>
    </location>
</feature>
<keyword evidence="8" id="KW-1133">Transmembrane helix</keyword>
<dbReference type="Gene3D" id="1.10.287.130">
    <property type="match status" value="1"/>
</dbReference>
<dbReference type="Gene3D" id="6.10.340.10">
    <property type="match status" value="1"/>
</dbReference>
<dbReference type="Pfam" id="PF02518">
    <property type="entry name" value="HATPase_c"/>
    <property type="match status" value="1"/>
</dbReference>
<dbReference type="EC" id="2.7.13.3" evidence="3"/>
<evidence type="ECO:0000313" key="13">
    <source>
        <dbReference type="Proteomes" id="UP000321899"/>
    </source>
</evidence>
<dbReference type="CDD" id="cd06225">
    <property type="entry name" value="HAMP"/>
    <property type="match status" value="1"/>
</dbReference>
<feature type="domain" description="PAS" evidence="10">
    <location>
        <begin position="398"/>
        <end position="467"/>
    </location>
</feature>
<evidence type="ECO:0000256" key="3">
    <source>
        <dbReference type="ARBA" id="ARBA00012438"/>
    </source>
</evidence>
<dbReference type="CDD" id="cd00082">
    <property type="entry name" value="HisKA"/>
    <property type="match status" value="1"/>
</dbReference>
<dbReference type="InterPro" id="IPR050351">
    <property type="entry name" value="BphY/WalK/GraS-like"/>
</dbReference>
<evidence type="ECO:0000313" key="12">
    <source>
        <dbReference type="EMBL" id="TYT76159.1"/>
    </source>
</evidence>
<comment type="caution">
    <text evidence="12">The sequence shown here is derived from an EMBL/GenBank/DDBJ whole genome shotgun (WGS) entry which is preliminary data.</text>
</comment>
<keyword evidence="8" id="KW-0812">Transmembrane</keyword>
<dbReference type="SMART" id="SM00387">
    <property type="entry name" value="HATPase_c"/>
    <property type="match status" value="1"/>
</dbReference>
<dbReference type="GO" id="GO:0000155">
    <property type="term" value="F:phosphorelay sensor kinase activity"/>
    <property type="evidence" value="ECO:0007669"/>
    <property type="project" value="InterPro"/>
</dbReference>
<dbReference type="InterPro" id="IPR013767">
    <property type="entry name" value="PAS_fold"/>
</dbReference>
<evidence type="ECO:0000256" key="6">
    <source>
        <dbReference type="ARBA" id="ARBA00022777"/>
    </source>
</evidence>
<dbReference type="RefSeq" id="WP_139445248.1">
    <property type="nucleotide sequence ID" value="NZ_VDMB01000001.1"/>
</dbReference>
<dbReference type="InterPro" id="IPR017232">
    <property type="entry name" value="NtrY"/>
</dbReference>
<dbReference type="InterPro" id="IPR003660">
    <property type="entry name" value="HAMP_dom"/>
</dbReference>
<dbReference type="PANTHER" id="PTHR42878">
    <property type="entry name" value="TWO-COMPONENT HISTIDINE KINASE"/>
    <property type="match status" value="1"/>
</dbReference>
<dbReference type="PIRSF" id="PIRSF037532">
    <property type="entry name" value="STHK_NtrY"/>
    <property type="match status" value="1"/>
</dbReference>
<dbReference type="PANTHER" id="PTHR42878:SF13">
    <property type="entry name" value="HISTIDINE KINASE"/>
    <property type="match status" value="1"/>
</dbReference>
<accession>A0A5Q4VEP2</accession>
<dbReference type="SUPFAM" id="SSF55874">
    <property type="entry name" value="ATPase domain of HSP90 chaperone/DNA topoisomerase II/histidine kinase"/>
    <property type="match status" value="1"/>
</dbReference>
<dbReference type="GO" id="GO:0007234">
    <property type="term" value="P:osmosensory signaling via phosphorelay pathway"/>
    <property type="evidence" value="ECO:0007669"/>
    <property type="project" value="TreeGrafter"/>
</dbReference>
<sequence>MPHNHTPSEERKRRKRELIIIVSLLPLVALLTFAETRFLNFGADFPLSHTLLMFAIININLLLLLLLIFLVFRNLVKLYYDRKHGQPGAKLRTRLLIAFVTLTLLPTTVLFIFSINFISTSIAFWFNIPVEQALDNSISVGRHIYTQANENNKFFIIKTSDEIHRKKLMHTSASKRLQAHAAGWLADLPVDTLDIHDPKGKILFSGKSDNMDASLTPLSPEEIFKLSLNDTPTKNITETFLSGELIRTIAAIPYGAESEAVEGYLVMGSRIPAALIRNLEAISQGSSEYQQVKLLRQPVQQVYYLALTIVALLVLFCAIWFAFYLARTITTPLMELADATRRIGEGDLQFQIAPAGDDEIGTLVNAFNRMTRDLQMGQEQLALSARMLRQQNTEIEERRRYIETILKNVSAGVISFNSSGIVTTINPSAEKMLGLSAESLLKRPYRKAIPESYHKLADIYSKKIQDSHSDLEIPISLTVGGQPRNFHMHFSALMDDTGRRMGTVMVFDDVTELEKAQRMAAWREVARRIAHEVKNPLTPLSLSAQRLRRKYKNMLKDPIFNECTRTIMDHVDVIRNLVNEFAEYARFPAARLRPGDLKPLVSDTVAAFREAHPGIHFSFHAEKKLPRIPMDAQQTHQLLLNLLGNAAGALEEKGEIQVALFKPSGKNILRLEIRDNGPGISPEEKGRLFEPYYSTKSSGTGLGLAIVNSIVIEHKATIEVLDNSPSGACFRIDYPLCEEK</sequence>
<comment type="catalytic activity">
    <reaction evidence="1">
        <text>ATP + protein L-histidine = ADP + protein N-phospho-L-histidine.</text>
        <dbReference type="EC" id="2.7.13.3"/>
    </reaction>
</comment>
<dbReference type="InterPro" id="IPR003661">
    <property type="entry name" value="HisK_dim/P_dom"/>
</dbReference>
<dbReference type="SUPFAM" id="SSF55785">
    <property type="entry name" value="PYP-like sensor domain (PAS domain)"/>
    <property type="match status" value="1"/>
</dbReference>
<dbReference type="PROSITE" id="PS50109">
    <property type="entry name" value="HIS_KIN"/>
    <property type="match status" value="1"/>
</dbReference>
<dbReference type="CDD" id="cd00130">
    <property type="entry name" value="PAS"/>
    <property type="match status" value="1"/>
</dbReference>
<evidence type="ECO:0000256" key="8">
    <source>
        <dbReference type="SAM" id="Phobius"/>
    </source>
</evidence>
<dbReference type="GO" id="GO:0030295">
    <property type="term" value="F:protein kinase activator activity"/>
    <property type="evidence" value="ECO:0007669"/>
    <property type="project" value="TreeGrafter"/>
</dbReference>
<dbReference type="InterPro" id="IPR035965">
    <property type="entry name" value="PAS-like_dom_sf"/>
</dbReference>
<evidence type="ECO:0000259" key="11">
    <source>
        <dbReference type="PROSITE" id="PS50885"/>
    </source>
</evidence>
<feature type="transmembrane region" description="Helical" evidence="8">
    <location>
        <begin position="302"/>
        <end position="326"/>
    </location>
</feature>
<dbReference type="Pfam" id="PF00989">
    <property type="entry name" value="PAS"/>
    <property type="match status" value="1"/>
</dbReference>
<dbReference type="OrthoDB" id="9781147at2"/>
<keyword evidence="6" id="KW-0418">Kinase</keyword>
<evidence type="ECO:0000259" key="10">
    <source>
        <dbReference type="PROSITE" id="PS50112"/>
    </source>
</evidence>
<dbReference type="PRINTS" id="PR00344">
    <property type="entry name" value="BCTRLSENSOR"/>
</dbReference>
<comment type="subcellular location">
    <subcellularLocation>
        <location evidence="2">Membrane</location>
    </subcellularLocation>
</comment>
<dbReference type="NCBIfam" id="TIGR00229">
    <property type="entry name" value="sensory_box"/>
    <property type="match status" value="1"/>
</dbReference>
<dbReference type="InterPro" id="IPR003594">
    <property type="entry name" value="HATPase_dom"/>
</dbReference>
<dbReference type="GO" id="GO:0016020">
    <property type="term" value="C:membrane"/>
    <property type="evidence" value="ECO:0007669"/>
    <property type="project" value="UniProtKB-SubCell"/>
</dbReference>
<keyword evidence="4" id="KW-0597">Phosphoprotein</keyword>
<dbReference type="Gene3D" id="3.30.450.20">
    <property type="entry name" value="PAS domain"/>
    <property type="match status" value="1"/>
</dbReference>
<dbReference type="GO" id="GO:0000156">
    <property type="term" value="F:phosphorelay response regulator activity"/>
    <property type="evidence" value="ECO:0007669"/>
    <property type="project" value="TreeGrafter"/>
</dbReference>
<protein>
    <recommendedName>
        <fullName evidence="3">histidine kinase</fullName>
        <ecNumber evidence="3">2.7.13.3</ecNumber>
    </recommendedName>
</protein>
<keyword evidence="13" id="KW-1185">Reference proteome</keyword>
<dbReference type="EMBL" id="VDMB01000001">
    <property type="protein sequence ID" value="TYT76159.1"/>
    <property type="molecule type" value="Genomic_DNA"/>
</dbReference>
<dbReference type="InterPro" id="IPR005467">
    <property type="entry name" value="His_kinase_dom"/>
</dbReference>
<proteinExistence type="predicted"/>
<dbReference type="Pfam" id="PF00512">
    <property type="entry name" value="HisKA"/>
    <property type="match status" value="1"/>
</dbReference>
<feature type="domain" description="HAMP" evidence="11">
    <location>
        <begin position="327"/>
        <end position="379"/>
    </location>
</feature>
<keyword evidence="5" id="KW-0808">Transferase</keyword>
<dbReference type="Proteomes" id="UP000321899">
    <property type="component" value="Unassembled WGS sequence"/>
</dbReference>
<feature type="transmembrane region" description="Helical" evidence="8">
    <location>
        <begin position="51"/>
        <end position="72"/>
    </location>
</feature>
<evidence type="ECO:0000256" key="5">
    <source>
        <dbReference type="ARBA" id="ARBA00022679"/>
    </source>
</evidence>
<name>A0A5Q4VEP2_9BACT</name>
<evidence type="ECO:0000259" key="9">
    <source>
        <dbReference type="PROSITE" id="PS50109"/>
    </source>
</evidence>
<dbReference type="PROSITE" id="PS50885">
    <property type="entry name" value="HAMP"/>
    <property type="match status" value="1"/>
</dbReference>
<reference evidence="12 13" key="1">
    <citation type="submission" date="2019-06" db="EMBL/GenBank/DDBJ databases">
        <title>Desulfobotulus mexicanus sp. nov., a novel sulfate-reducing bacterium isolated from the sediment of an alkaline crater lake in Mexico.</title>
        <authorList>
            <person name="Hirschler-Rea A."/>
        </authorList>
    </citation>
    <scope>NUCLEOTIDE SEQUENCE [LARGE SCALE GENOMIC DNA]</scope>
    <source>
        <strain evidence="12 13">PAR22N</strain>
    </source>
</reference>
<dbReference type="InterPro" id="IPR000014">
    <property type="entry name" value="PAS"/>
</dbReference>
<feature type="transmembrane region" description="Helical" evidence="8">
    <location>
        <begin position="93"/>
        <end position="126"/>
    </location>
</feature>
<gene>
    <name evidence="12" type="ORF">FIM25_00975</name>
</gene>
<evidence type="ECO:0000256" key="7">
    <source>
        <dbReference type="ARBA" id="ARBA00023136"/>
    </source>
</evidence>
<evidence type="ECO:0000256" key="4">
    <source>
        <dbReference type="ARBA" id="ARBA00022553"/>
    </source>
</evidence>
<dbReference type="InterPro" id="IPR036097">
    <property type="entry name" value="HisK_dim/P_sf"/>
</dbReference>
<dbReference type="GO" id="GO:0006355">
    <property type="term" value="P:regulation of DNA-templated transcription"/>
    <property type="evidence" value="ECO:0007669"/>
    <property type="project" value="InterPro"/>
</dbReference>
<dbReference type="PROSITE" id="PS50112">
    <property type="entry name" value="PAS"/>
    <property type="match status" value="1"/>
</dbReference>
<evidence type="ECO:0000256" key="2">
    <source>
        <dbReference type="ARBA" id="ARBA00004370"/>
    </source>
</evidence>
<dbReference type="SMART" id="SM00091">
    <property type="entry name" value="PAS"/>
    <property type="match status" value="1"/>
</dbReference>
<dbReference type="SUPFAM" id="SSF158472">
    <property type="entry name" value="HAMP domain-like"/>
    <property type="match status" value="1"/>
</dbReference>
<dbReference type="InterPro" id="IPR004358">
    <property type="entry name" value="Sig_transdc_His_kin-like_C"/>
</dbReference>
<dbReference type="SMART" id="SM00304">
    <property type="entry name" value="HAMP"/>
    <property type="match status" value="1"/>
</dbReference>
<dbReference type="Gene3D" id="3.30.565.10">
    <property type="entry name" value="Histidine kinase-like ATPase, C-terminal domain"/>
    <property type="match status" value="1"/>
</dbReference>
<feature type="domain" description="Histidine kinase" evidence="9">
    <location>
        <begin position="528"/>
        <end position="738"/>
    </location>
</feature>
<keyword evidence="7 8" id="KW-0472">Membrane</keyword>
<organism evidence="12 13">
    <name type="scientific">Desulfobotulus mexicanus</name>
    <dbReference type="NCBI Taxonomy" id="2586642"/>
    <lineage>
        <taxon>Bacteria</taxon>
        <taxon>Pseudomonadati</taxon>
        <taxon>Thermodesulfobacteriota</taxon>
        <taxon>Desulfobacteria</taxon>
        <taxon>Desulfobacterales</taxon>
        <taxon>Desulfobacteraceae</taxon>
        <taxon>Desulfobotulus</taxon>
    </lineage>
</organism>
<dbReference type="SMART" id="SM00388">
    <property type="entry name" value="HisKA"/>
    <property type="match status" value="1"/>
</dbReference>
<evidence type="ECO:0000256" key="1">
    <source>
        <dbReference type="ARBA" id="ARBA00000085"/>
    </source>
</evidence>